<keyword evidence="2" id="KW-0560">Oxidoreductase</keyword>
<evidence type="ECO:0000256" key="2">
    <source>
        <dbReference type="ARBA" id="ARBA00023002"/>
    </source>
</evidence>
<dbReference type="InterPro" id="IPR036291">
    <property type="entry name" value="NAD(P)-bd_dom_sf"/>
</dbReference>
<protein>
    <submittedName>
        <fullName evidence="3">Uncharacterized protein</fullName>
    </submittedName>
</protein>
<dbReference type="SUPFAM" id="SSF51735">
    <property type="entry name" value="NAD(P)-binding Rossmann-fold domains"/>
    <property type="match status" value="1"/>
</dbReference>
<dbReference type="EMBL" id="UINC01006813">
    <property type="protein sequence ID" value="SVA29792.1"/>
    <property type="molecule type" value="Genomic_DNA"/>
</dbReference>
<proteinExistence type="inferred from homology"/>
<dbReference type="InterPro" id="IPR020904">
    <property type="entry name" value="Sc_DH/Rdtase_CS"/>
</dbReference>
<sequence>MDNKRVLVTGSSQGLGRKIVEKFSENNSFGFGFDLQESNKDLKGWEFLQVNVSNELEIINGFKQIKKQIGKLEVVVANAGIVPPWRTINEIDNDEWEKVFNVNVKGVALTIKHSVELMKSSGGSIIVMGSINSLLGHSGQSLYTASKHALLGIVKCAAVDLGKYNIRVNAIGPGPIATEALLKRLKSREDNKGMNVRSALDGFANNTALGRMPTEDDVANTALYLSSNLSSSITGQIIPVCSGLIRLE</sequence>
<reference evidence="3" key="1">
    <citation type="submission" date="2018-05" db="EMBL/GenBank/DDBJ databases">
        <authorList>
            <person name="Lanie J.A."/>
            <person name="Ng W.-L."/>
            <person name="Kazmierczak K.M."/>
            <person name="Andrzejewski T.M."/>
            <person name="Davidsen T.M."/>
            <person name="Wayne K.J."/>
            <person name="Tettelin H."/>
            <person name="Glass J.I."/>
            <person name="Rusch D."/>
            <person name="Podicherti R."/>
            <person name="Tsui H.-C.T."/>
            <person name="Winkler M.E."/>
        </authorList>
    </citation>
    <scope>NUCLEOTIDE SEQUENCE</scope>
</reference>
<dbReference type="PANTHER" id="PTHR24321:SF8">
    <property type="entry name" value="ESTRADIOL 17-BETA-DEHYDROGENASE 8-RELATED"/>
    <property type="match status" value="1"/>
</dbReference>
<evidence type="ECO:0000256" key="1">
    <source>
        <dbReference type="ARBA" id="ARBA00006484"/>
    </source>
</evidence>
<dbReference type="AlphaFoldDB" id="A0A381UNQ7"/>
<dbReference type="FunFam" id="3.40.50.720:FF:000084">
    <property type="entry name" value="Short-chain dehydrogenase reductase"/>
    <property type="match status" value="1"/>
</dbReference>
<accession>A0A381UNQ7</accession>
<dbReference type="Gene3D" id="3.40.50.720">
    <property type="entry name" value="NAD(P)-binding Rossmann-like Domain"/>
    <property type="match status" value="1"/>
</dbReference>
<comment type="similarity">
    <text evidence="1">Belongs to the short-chain dehydrogenases/reductases (SDR) family.</text>
</comment>
<dbReference type="InterPro" id="IPR002347">
    <property type="entry name" value="SDR_fam"/>
</dbReference>
<dbReference type="PROSITE" id="PS00061">
    <property type="entry name" value="ADH_SHORT"/>
    <property type="match status" value="1"/>
</dbReference>
<dbReference type="PRINTS" id="PR00081">
    <property type="entry name" value="GDHRDH"/>
</dbReference>
<dbReference type="GO" id="GO:0016491">
    <property type="term" value="F:oxidoreductase activity"/>
    <property type="evidence" value="ECO:0007669"/>
    <property type="project" value="UniProtKB-KW"/>
</dbReference>
<dbReference type="CDD" id="cd05233">
    <property type="entry name" value="SDR_c"/>
    <property type="match status" value="1"/>
</dbReference>
<dbReference type="Pfam" id="PF13561">
    <property type="entry name" value="adh_short_C2"/>
    <property type="match status" value="1"/>
</dbReference>
<organism evidence="3">
    <name type="scientific">marine metagenome</name>
    <dbReference type="NCBI Taxonomy" id="408172"/>
    <lineage>
        <taxon>unclassified sequences</taxon>
        <taxon>metagenomes</taxon>
        <taxon>ecological metagenomes</taxon>
    </lineage>
</organism>
<dbReference type="PRINTS" id="PR00080">
    <property type="entry name" value="SDRFAMILY"/>
</dbReference>
<name>A0A381UNQ7_9ZZZZ</name>
<evidence type="ECO:0000313" key="3">
    <source>
        <dbReference type="EMBL" id="SVA29792.1"/>
    </source>
</evidence>
<gene>
    <name evidence="3" type="ORF">METZ01_LOCUS82646</name>
</gene>
<dbReference type="PANTHER" id="PTHR24321">
    <property type="entry name" value="DEHYDROGENASES, SHORT CHAIN"/>
    <property type="match status" value="1"/>
</dbReference>